<sequence length="71" mass="7692">MLQWQRTLTFGERPDTERINMREISARHPRLARATAGLAVAASALPWTGTGAFAAVAPGRAADARHGRPVR</sequence>
<reference evidence="2" key="1">
    <citation type="journal article" date="2019" name="Int. J. Syst. Evol. Microbiol.">
        <title>The Global Catalogue of Microorganisms (GCM) 10K type strain sequencing project: providing services to taxonomists for standard genome sequencing and annotation.</title>
        <authorList>
            <consortium name="The Broad Institute Genomics Platform"/>
            <consortium name="The Broad Institute Genome Sequencing Center for Infectious Disease"/>
            <person name="Wu L."/>
            <person name="Ma J."/>
        </authorList>
    </citation>
    <scope>NUCLEOTIDE SEQUENCE [LARGE SCALE GENOMIC DNA]</scope>
    <source>
        <strain evidence="2">JCM 3106</strain>
    </source>
</reference>
<protein>
    <submittedName>
        <fullName evidence="1">Uncharacterized protein</fullName>
    </submittedName>
</protein>
<dbReference type="EMBL" id="BAAAWD010000022">
    <property type="protein sequence ID" value="GAA3034852.1"/>
    <property type="molecule type" value="Genomic_DNA"/>
</dbReference>
<gene>
    <name evidence="1" type="ORF">GCM10017559_73020</name>
</gene>
<evidence type="ECO:0000313" key="1">
    <source>
        <dbReference type="EMBL" id="GAA3034852.1"/>
    </source>
</evidence>
<proteinExistence type="predicted"/>
<dbReference type="Proteomes" id="UP001499930">
    <property type="component" value="Unassembled WGS sequence"/>
</dbReference>
<keyword evidence="2" id="KW-1185">Reference proteome</keyword>
<organism evidence="1 2">
    <name type="scientific">Streptosporangium longisporum</name>
    <dbReference type="NCBI Taxonomy" id="46187"/>
    <lineage>
        <taxon>Bacteria</taxon>
        <taxon>Bacillati</taxon>
        <taxon>Actinomycetota</taxon>
        <taxon>Actinomycetes</taxon>
        <taxon>Streptosporangiales</taxon>
        <taxon>Streptosporangiaceae</taxon>
        <taxon>Streptosporangium</taxon>
    </lineage>
</organism>
<name>A0ABP6L9T8_9ACTN</name>
<accession>A0ABP6L9T8</accession>
<evidence type="ECO:0000313" key="2">
    <source>
        <dbReference type="Proteomes" id="UP001499930"/>
    </source>
</evidence>
<comment type="caution">
    <text evidence="1">The sequence shown here is derived from an EMBL/GenBank/DDBJ whole genome shotgun (WGS) entry which is preliminary data.</text>
</comment>